<dbReference type="GO" id="GO:0005634">
    <property type="term" value="C:nucleus"/>
    <property type="evidence" value="ECO:0007669"/>
    <property type="project" value="UniProtKB-SubCell"/>
</dbReference>
<accession>A0A151M9Q3</accession>
<dbReference type="PROSITE" id="PS51526">
    <property type="entry name" value="RFX_DBD"/>
    <property type="match status" value="1"/>
</dbReference>
<feature type="region of interest" description="Disordered" evidence="5">
    <location>
        <begin position="288"/>
        <end position="334"/>
    </location>
</feature>
<evidence type="ECO:0000313" key="8">
    <source>
        <dbReference type="Proteomes" id="UP000050525"/>
    </source>
</evidence>
<comment type="caution">
    <text evidence="7">The sequence shown here is derived from an EMBL/GenBank/DDBJ whole genome shotgun (WGS) entry which is preliminary data.</text>
</comment>
<dbReference type="Pfam" id="PF18326">
    <property type="entry name" value="RFX5_N"/>
    <property type="match status" value="1"/>
</dbReference>
<evidence type="ECO:0000256" key="4">
    <source>
        <dbReference type="ARBA" id="ARBA00061114"/>
    </source>
</evidence>
<dbReference type="Proteomes" id="UP000050525">
    <property type="component" value="Unassembled WGS sequence"/>
</dbReference>
<dbReference type="PANTHER" id="PTHR12619:SF2">
    <property type="entry name" value="DNA-BINDING PROTEIN RFX7"/>
    <property type="match status" value="1"/>
</dbReference>
<dbReference type="InterPro" id="IPR036390">
    <property type="entry name" value="WH_DNA-bd_sf"/>
</dbReference>
<feature type="compositionally biased region" description="Polar residues" evidence="5">
    <location>
        <begin position="471"/>
        <end position="482"/>
    </location>
</feature>
<comment type="subcellular location">
    <subcellularLocation>
        <location evidence="1">Nucleus</location>
    </subcellularLocation>
</comment>
<keyword evidence="3" id="KW-0539">Nucleus</keyword>
<dbReference type="GO" id="GO:0000981">
    <property type="term" value="F:DNA-binding transcription factor activity, RNA polymerase II-specific"/>
    <property type="evidence" value="ECO:0007669"/>
    <property type="project" value="TreeGrafter"/>
</dbReference>
<dbReference type="GO" id="GO:0000978">
    <property type="term" value="F:RNA polymerase II cis-regulatory region sequence-specific DNA binding"/>
    <property type="evidence" value="ECO:0007669"/>
    <property type="project" value="TreeGrafter"/>
</dbReference>
<feature type="region of interest" description="Disordered" evidence="5">
    <location>
        <begin position="1"/>
        <end position="24"/>
    </location>
</feature>
<dbReference type="InterPro" id="IPR039779">
    <property type="entry name" value="RFX-like"/>
</dbReference>
<feature type="region of interest" description="Disordered" evidence="5">
    <location>
        <begin position="469"/>
        <end position="524"/>
    </location>
</feature>
<evidence type="ECO:0000256" key="2">
    <source>
        <dbReference type="ARBA" id="ARBA00023125"/>
    </source>
</evidence>
<dbReference type="Gene3D" id="6.10.140.1290">
    <property type="match status" value="1"/>
</dbReference>
<evidence type="ECO:0000256" key="1">
    <source>
        <dbReference type="ARBA" id="ARBA00004123"/>
    </source>
</evidence>
<dbReference type="PANTHER" id="PTHR12619">
    <property type="entry name" value="RFX TRANSCRIPTION FACTOR FAMILY"/>
    <property type="match status" value="1"/>
</dbReference>
<evidence type="ECO:0000313" key="7">
    <source>
        <dbReference type="EMBL" id="KYO21247.1"/>
    </source>
</evidence>
<feature type="compositionally biased region" description="Polar residues" evidence="5">
    <location>
        <begin position="377"/>
        <end position="389"/>
    </location>
</feature>
<evidence type="ECO:0000259" key="6">
    <source>
        <dbReference type="PROSITE" id="PS51526"/>
    </source>
</evidence>
<dbReference type="SUPFAM" id="SSF46785">
    <property type="entry name" value="Winged helix' DNA-binding domain"/>
    <property type="match status" value="1"/>
</dbReference>
<dbReference type="Gene3D" id="1.10.10.10">
    <property type="entry name" value="Winged helix-like DNA-binding domain superfamily/Winged helix DNA-binding domain"/>
    <property type="match status" value="1"/>
</dbReference>
<keyword evidence="8" id="KW-1185">Reference proteome</keyword>
<evidence type="ECO:0000256" key="5">
    <source>
        <dbReference type="SAM" id="MobiDB-lite"/>
    </source>
</evidence>
<evidence type="ECO:0000256" key="3">
    <source>
        <dbReference type="ARBA" id="ARBA00023242"/>
    </source>
</evidence>
<dbReference type="InterPro" id="IPR003150">
    <property type="entry name" value="DNA-bd_RFX"/>
</dbReference>
<feature type="domain" description="RFX-type winged-helix" evidence="6">
    <location>
        <begin position="101"/>
        <end position="176"/>
    </location>
</feature>
<organism evidence="7 8">
    <name type="scientific">Alligator mississippiensis</name>
    <name type="common">American alligator</name>
    <dbReference type="NCBI Taxonomy" id="8496"/>
    <lineage>
        <taxon>Eukaryota</taxon>
        <taxon>Metazoa</taxon>
        <taxon>Chordata</taxon>
        <taxon>Craniata</taxon>
        <taxon>Vertebrata</taxon>
        <taxon>Euteleostomi</taxon>
        <taxon>Archelosauria</taxon>
        <taxon>Archosauria</taxon>
        <taxon>Crocodylia</taxon>
        <taxon>Alligatoridae</taxon>
        <taxon>Alligatorinae</taxon>
        <taxon>Alligator</taxon>
    </lineage>
</organism>
<keyword evidence="2 7" id="KW-0238">DNA-binding</keyword>
<name>A0A151M9Q3_ALLMI</name>
<dbReference type="AlphaFoldDB" id="A0A151M9Q3"/>
<dbReference type="Pfam" id="PF02257">
    <property type="entry name" value="RFX_DNA_binding"/>
    <property type="match status" value="1"/>
</dbReference>
<dbReference type="STRING" id="8496.A0A151M9Q3"/>
<dbReference type="EMBL" id="AKHW03006295">
    <property type="protein sequence ID" value="KYO21247.1"/>
    <property type="molecule type" value="Genomic_DNA"/>
</dbReference>
<feature type="region of interest" description="Disordered" evidence="5">
    <location>
        <begin position="377"/>
        <end position="400"/>
    </location>
</feature>
<proteinExistence type="inferred from homology"/>
<sequence>MAEEQQAEPPPPQPLPGPGGALPALVPGLQGAEASALQHKIKNSICKTVQSKVDCILQEVEKFTDLEKLYLYLQLPSGPSNGEKSSDQISMSSSRAQQMHAFSWIRNTLEEHPETSLPKQEVYDEYKSYCDNLGYHPLSAADFGKIMKNVFPNMKARRLGTRGKSKYCYSGLRKKAFVHMPTLPNLDFHKTADGLDGAESSGQLQSADEEVVSAACRLVCEWAQKMLSQPFDSVLDLARFLVKSHYIGTKSMAALTVMAGAPAGIKGISQPSAFIPTAESNSFQPQVKTLSSPVDAKQQLQRKIQKKQQEQKLQSPLPGESPAKKTEGATTNGVASISNGSPAILSPQPIGIVVAAVPSPIPVPRTRQLVVTQHMQSVKQSPKTPQNVPASPVGDRSARPRYPQILPKPANTSALTIRSPTTVLFTSSPIKTVVPAPHVNSLNVSPGSKTGSVVATSAVEIKMEPEALLDENQTQCQENSDMSKPLKGASGLPAAQRSNFEDSNLKASPEGISEVKTHQHQFAS</sequence>
<dbReference type="InterPro" id="IPR036388">
    <property type="entry name" value="WH-like_DNA-bd_sf"/>
</dbReference>
<comment type="similarity">
    <text evidence="4">Belongs to the RFX family.</text>
</comment>
<feature type="compositionally biased region" description="Pro residues" evidence="5">
    <location>
        <begin position="8"/>
        <end position="17"/>
    </location>
</feature>
<reference evidence="7 8" key="1">
    <citation type="journal article" date="2012" name="Genome Biol.">
        <title>Sequencing three crocodilian genomes to illuminate the evolution of archosaurs and amniotes.</title>
        <authorList>
            <person name="St John J.A."/>
            <person name="Braun E.L."/>
            <person name="Isberg S.R."/>
            <person name="Miles L.G."/>
            <person name="Chong A.Y."/>
            <person name="Gongora J."/>
            <person name="Dalzell P."/>
            <person name="Moran C."/>
            <person name="Bed'hom B."/>
            <person name="Abzhanov A."/>
            <person name="Burgess S.C."/>
            <person name="Cooksey A.M."/>
            <person name="Castoe T.A."/>
            <person name="Crawford N.G."/>
            <person name="Densmore L.D."/>
            <person name="Drew J.C."/>
            <person name="Edwards S.V."/>
            <person name="Faircloth B.C."/>
            <person name="Fujita M.K."/>
            <person name="Greenwold M.J."/>
            <person name="Hoffmann F.G."/>
            <person name="Howard J.M."/>
            <person name="Iguchi T."/>
            <person name="Janes D.E."/>
            <person name="Khan S.Y."/>
            <person name="Kohno S."/>
            <person name="de Koning A.J."/>
            <person name="Lance S.L."/>
            <person name="McCarthy F.M."/>
            <person name="McCormack J.E."/>
            <person name="Merchant M.E."/>
            <person name="Peterson D.G."/>
            <person name="Pollock D.D."/>
            <person name="Pourmand N."/>
            <person name="Raney B.J."/>
            <person name="Roessler K.A."/>
            <person name="Sanford J.R."/>
            <person name="Sawyer R.H."/>
            <person name="Schmidt C.J."/>
            <person name="Triplett E.W."/>
            <person name="Tuberville T.D."/>
            <person name="Venegas-Anaya M."/>
            <person name="Howard J.T."/>
            <person name="Jarvis E.D."/>
            <person name="Guillette L.J.Jr."/>
            <person name="Glenn T.C."/>
            <person name="Green R.E."/>
            <person name="Ray D.A."/>
        </authorList>
    </citation>
    <scope>NUCLEOTIDE SEQUENCE [LARGE SCALE GENOMIC DNA]</scope>
    <source>
        <strain evidence="7">KSC_2009_1</strain>
    </source>
</reference>
<dbReference type="FunFam" id="1.10.10.10:FF:000128">
    <property type="entry name" value="DNA-binding protein RFX5 isoform X1"/>
    <property type="match status" value="1"/>
</dbReference>
<gene>
    <name evidence="7" type="primary">RFX7</name>
    <name evidence="7" type="ORF">Y1Q_0001508</name>
</gene>
<protein>
    <submittedName>
        <fullName evidence="7">DNA-binding protein RFX7 isoform B</fullName>
    </submittedName>
</protein>